<accession>A0A1I7WK71</accession>
<keyword evidence="1" id="KW-1133">Transmembrane helix</keyword>
<evidence type="ECO:0000313" key="2">
    <source>
        <dbReference type="Proteomes" id="UP000095283"/>
    </source>
</evidence>
<protein>
    <submittedName>
        <fullName evidence="3">Replication enhancer</fullName>
    </submittedName>
</protein>
<keyword evidence="2" id="KW-1185">Reference proteome</keyword>
<keyword evidence="1" id="KW-0812">Transmembrane</keyword>
<feature type="transmembrane region" description="Helical" evidence="1">
    <location>
        <begin position="28"/>
        <end position="46"/>
    </location>
</feature>
<dbReference type="Proteomes" id="UP000095283">
    <property type="component" value="Unplaced"/>
</dbReference>
<keyword evidence="1" id="KW-0472">Membrane</keyword>
<dbReference type="WBParaSite" id="Hba_05429">
    <property type="protein sequence ID" value="Hba_05429"/>
    <property type="gene ID" value="Hba_05429"/>
</dbReference>
<name>A0A1I7WK71_HETBA</name>
<reference evidence="3" key="1">
    <citation type="submission" date="2016-11" db="UniProtKB">
        <authorList>
            <consortium name="WormBaseParasite"/>
        </authorList>
    </citation>
    <scope>IDENTIFICATION</scope>
</reference>
<evidence type="ECO:0000256" key="1">
    <source>
        <dbReference type="SAM" id="Phobius"/>
    </source>
</evidence>
<evidence type="ECO:0000313" key="3">
    <source>
        <dbReference type="WBParaSite" id="Hba_05429"/>
    </source>
</evidence>
<dbReference type="AlphaFoldDB" id="A0A1I7WK71"/>
<sequence length="125" mass="14547">MNSFRYKIVQNNRESCIMWTSISALDEFNWLVATIYLCVYLLPLFIRQYIGISRNGHTIRTIQVIKKPLGRRSHQILVACYKVKNANIITHIADLFSGSHLSCKNYYLLITERENNGTISIVKCY</sequence>
<organism evidence="2 3">
    <name type="scientific">Heterorhabditis bacteriophora</name>
    <name type="common">Entomopathogenic nematode worm</name>
    <dbReference type="NCBI Taxonomy" id="37862"/>
    <lineage>
        <taxon>Eukaryota</taxon>
        <taxon>Metazoa</taxon>
        <taxon>Ecdysozoa</taxon>
        <taxon>Nematoda</taxon>
        <taxon>Chromadorea</taxon>
        <taxon>Rhabditida</taxon>
        <taxon>Rhabditina</taxon>
        <taxon>Rhabditomorpha</taxon>
        <taxon>Strongyloidea</taxon>
        <taxon>Heterorhabditidae</taxon>
        <taxon>Heterorhabditis</taxon>
    </lineage>
</organism>
<proteinExistence type="predicted"/>